<gene>
    <name evidence="6" type="primary">LOC114345322</name>
</gene>
<dbReference type="GO" id="GO:0005802">
    <property type="term" value="C:trans-Golgi network"/>
    <property type="evidence" value="ECO:0007669"/>
    <property type="project" value="TreeGrafter"/>
</dbReference>
<dbReference type="GO" id="GO:0005886">
    <property type="term" value="C:plasma membrane"/>
    <property type="evidence" value="ECO:0007669"/>
    <property type="project" value="TreeGrafter"/>
</dbReference>
<comment type="similarity">
    <text evidence="5">Belongs to the PI3/PI4-kinase family. Type II PI4K subfamily.</text>
</comment>
<protein>
    <recommendedName>
        <fullName evidence="5">Phosphatidylinositol 4-kinase type 2</fullName>
        <ecNumber evidence="5">2.7.1.67</ecNumber>
    </recommendedName>
</protein>
<comment type="catalytic activity">
    <reaction evidence="5">
        <text>a 1,2-diacyl-sn-glycero-3-phospho-(1D-myo-inositol) + ATP = a 1,2-diacyl-sn-glycero-3-phospho-(1D-myo-inositol 4-phosphate) + ADP + H(+)</text>
        <dbReference type="Rhea" id="RHEA:19877"/>
        <dbReference type="ChEBI" id="CHEBI:15378"/>
        <dbReference type="ChEBI" id="CHEBI:30616"/>
        <dbReference type="ChEBI" id="CHEBI:57880"/>
        <dbReference type="ChEBI" id="CHEBI:58178"/>
        <dbReference type="ChEBI" id="CHEBI:456216"/>
        <dbReference type="EC" id="2.7.1.67"/>
    </reaction>
</comment>
<dbReference type="GO" id="GO:0005524">
    <property type="term" value="F:ATP binding"/>
    <property type="evidence" value="ECO:0007669"/>
    <property type="project" value="UniProtKB-UniRule"/>
</dbReference>
<evidence type="ECO:0000256" key="5">
    <source>
        <dbReference type="RuleBase" id="RU367084"/>
    </source>
</evidence>
<dbReference type="EC" id="2.7.1.67" evidence="5"/>
<dbReference type="GO" id="GO:0004430">
    <property type="term" value="F:1-phosphatidylinositol 4-kinase activity"/>
    <property type="evidence" value="ECO:0007669"/>
    <property type="project" value="UniProtKB-UniRule"/>
</dbReference>
<proteinExistence type="inferred from homology"/>
<dbReference type="GO" id="GO:0007030">
    <property type="term" value="P:Golgi organization"/>
    <property type="evidence" value="ECO:0007669"/>
    <property type="project" value="TreeGrafter"/>
</dbReference>
<keyword evidence="2 5" id="KW-0547">Nucleotide-binding</keyword>
<dbReference type="InParanoid" id="A0A6P7GPW1"/>
<dbReference type="GO" id="GO:0046854">
    <property type="term" value="P:phosphatidylinositol phosphate biosynthetic process"/>
    <property type="evidence" value="ECO:0007669"/>
    <property type="project" value="UniProtKB-UniRule"/>
</dbReference>
<keyword evidence="4 5" id="KW-0067">ATP-binding</keyword>
<evidence type="ECO:0000256" key="3">
    <source>
        <dbReference type="ARBA" id="ARBA00022777"/>
    </source>
</evidence>
<dbReference type="PANTHER" id="PTHR12865">
    <property type="entry name" value="PHOSPHATIDYLINOSITOL 4-KINASE TYPE-II"/>
    <property type="match status" value="1"/>
</dbReference>
<keyword evidence="1 5" id="KW-0808">Transferase</keyword>
<dbReference type="InterPro" id="IPR039756">
    <property type="entry name" value="Lsb6/PI4K2"/>
</dbReference>
<keyword evidence="5" id="KW-0472">Membrane</keyword>
<sequence length="112" mass="11982">MSASETIPILINTSGSEPETHGALSIVCSDSEDVQLVPEVVFESTLDSPGFRESQPLLGGLDVSYNQFPDDPAFSDLVWQAEAAIDHGIFPERISQGSSGSYFVKNQSGVSF</sequence>
<dbReference type="AlphaFoldDB" id="A0A6P7GPW1"/>
<reference evidence="6" key="1">
    <citation type="submission" date="2025-08" db="UniProtKB">
        <authorList>
            <consortium name="RefSeq"/>
        </authorList>
    </citation>
    <scope>IDENTIFICATION</scope>
    <source>
        <tissue evidence="6">Whole insect</tissue>
    </source>
</reference>
<dbReference type="PANTHER" id="PTHR12865:SF1">
    <property type="entry name" value="PHOSPHATIDYLINOSITOL 4-KINASE TYPE 2"/>
    <property type="match status" value="1"/>
</dbReference>
<dbReference type="RefSeq" id="XP_028151941.1">
    <property type="nucleotide sequence ID" value="XM_028296140.1"/>
</dbReference>
<dbReference type="GO" id="GO:0007032">
    <property type="term" value="P:endosome organization"/>
    <property type="evidence" value="ECO:0007669"/>
    <property type="project" value="TreeGrafter"/>
</dbReference>
<dbReference type="GO" id="GO:0005768">
    <property type="term" value="C:endosome"/>
    <property type="evidence" value="ECO:0007669"/>
    <property type="project" value="TreeGrafter"/>
</dbReference>
<evidence type="ECO:0000256" key="4">
    <source>
        <dbReference type="ARBA" id="ARBA00022840"/>
    </source>
</evidence>
<name>A0A6P7GPW1_DIAVI</name>
<comment type="subcellular location">
    <subcellularLocation>
        <location evidence="5">Membrane</location>
        <topology evidence="5">Peripheral membrane protein</topology>
    </subcellularLocation>
</comment>
<evidence type="ECO:0000256" key="2">
    <source>
        <dbReference type="ARBA" id="ARBA00022741"/>
    </source>
</evidence>
<accession>A0A6P7GPW1</accession>
<evidence type="ECO:0000313" key="6">
    <source>
        <dbReference type="RefSeq" id="XP_028151941.1"/>
    </source>
</evidence>
<dbReference type="GO" id="GO:0005765">
    <property type="term" value="C:lysosomal membrane"/>
    <property type="evidence" value="ECO:0007669"/>
    <property type="project" value="TreeGrafter"/>
</dbReference>
<organism evidence="6">
    <name type="scientific">Diabrotica virgifera virgifera</name>
    <name type="common">western corn rootworm</name>
    <dbReference type="NCBI Taxonomy" id="50390"/>
    <lineage>
        <taxon>Eukaryota</taxon>
        <taxon>Metazoa</taxon>
        <taxon>Ecdysozoa</taxon>
        <taxon>Arthropoda</taxon>
        <taxon>Hexapoda</taxon>
        <taxon>Insecta</taxon>
        <taxon>Pterygota</taxon>
        <taxon>Neoptera</taxon>
        <taxon>Endopterygota</taxon>
        <taxon>Coleoptera</taxon>
        <taxon>Polyphaga</taxon>
        <taxon>Cucujiformia</taxon>
        <taxon>Chrysomeloidea</taxon>
        <taxon>Chrysomelidae</taxon>
        <taxon>Galerucinae</taxon>
        <taxon>Diabroticina</taxon>
        <taxon>Diabroticites</taxon>
        <taxon>Diabrotica</taxon>
    </lineage>
</organism>
<evidence type="ECO:0000256" key="1">
    <source>
        <dbReference type="ARBA" id="ARBA00022679"/>
    </source>
</evidence>
<keyword evidence="3 5" id="KW-0418">Kinase</keyword>